<organism evidence="1 2">
    <name type="scientific">Amphibiibacter pelophylacis</name>
    <dbReference type="NCBI Taxonomy" id="1799477"/>
    <lineage>
        <taxon>Bacteria</taxon>
        <taxon>Pseudomonadati</taxon>
        <taxon>Pseudomonadota</taxon>
        <taxon>Betaproteobacteria</taxon>
        <taxon>Burkholderiales</taxon>
        <taxon>Sphaerotilaceae</taxon>
        <taxon>Amphibiibacter</taxon>
    </lineage>
</organism>
<proteinExistence type="predicted"/>
<protein>
    <submittedName>
        <fullName evidence="1">Uncharacterized protein</fullName>
    </submittedName>
</protein>
<dbReference type="Proteomes" id="UP001364695">
    <property type="component" value="Unassembled WGS sequence"/>
</dbReference>
<comment type="caution">
    <text evidence="1">The sequence shown here is derived from an EMBL/GenBank/DDBJ whole genome shotgun (WGS) entry which is preliminary data.</text>
</comment>
<keyword evidence="2" id="KW-1185">Reference proteome</keyword>
<reference evidence="1" key="1">
    <citation type="submission" date="2023-10" db="EMBL/GenBank/DDBJ databases">
        <title>Amphibacter perezi, gen. nov., sp. nov. a novel taxa of the family Comamonadaceae, class Betaproteobacteria isolated from the skin microbiota of Pelophylax perezi from different populations.</title>
        <authorList>
            <person name="Costa S."/>
            <person name="Proenca D.N."/>
            <person name="Lopes I."/>
            <person name="Morais P.V."/>
        </authorList>
    </citation>
    <scope>NUCLEOTIDE SEQUENCE</scope>
    <source>
        <strain evidence="1">SL12-8</strain>
    </source>
</reference>
<accession>A0ACC6P4R3</accession>
<sequence length="306" mass="35727">MFEKFPKVDQDFYERKMIRYAFRSSPVDELDVQVNMVKVVESKAAHLGKGKALEVLFSAPDDGEWLNKLSYWSVYYFVGERLNFFWHHRFRIIFPDRGLNLFSMTSVSQMMAICAMLGWKEQAIYLGYMAHAGLNRNYKLTLQYREEHRRAQAFMLRLFSDWVGDVSHEWPSYGYDEPIYEALLANWRNPDPEALVPCLLAACDRHTHQAGGGGSKVFYDFDSENFLQRTPIEILFIFRLREWEGLENPVLDHPLMAAPFDRLPPVQPVPEIPELLQAVLKRAREDWPQFDEVVSLEALKAPPSRV</sequence>
<dbReference type="EMBL" id="JAWDIE010000021">
    <property type="protein sequence ID" value="MEJ7139200.1"/>
    <property type="molecule type" value="Genomic_DNA"/>
</dbReference>
<name>A0ACC6P4R3_9BURK</name>
<gene>
    <name evidence="1" type="ORF">RV045_12285</name>
</gene>
<evidence type="ECO:0000313" key="1">
    <source>
        <dbReference type="EMBL" id="MEJ7139200.1"/>
    </source>
</evidence>
<evidence type="ECO:0000313" key="2">
    <source>
        <dbReference type="Proteomes" id="UP001364695"/>
    </source>
</evidence>